<dbReference type="Proteomes" id="UP000269692">
    <property type="component" value="Unassembled WGS sequence"/>
</dbReference>
<evidence type="ECO:0000313" key="8">
    <source>
        <dbReference type="Proteomes" id="UP000269692"/>
    </source>
</evidence>
<dbReference type="GO" id="GO:0005886">
    <property type="term" value="C:plasma membrane"/>
    <property type="evidence" value="ECO:0007669"/>
    <property type="project" value="UniProtKB-SubCell"/>
</dbReference>
<keyword evidence="8" id="KW-1185">Reference proteome</keyword>
<dbReference type="OrthoDB" id="9807187at2"/>
<evidence type="ECO:0000256" key="5">
    <source>
        <dbReference type="ARBA" id="ARBA00022989"/>
    </source>
</evidence>
<dbReference type="EMBL" id="RCTF01000010">
    <property type="protein sequence ID" value="RLP77626.1"/>
    <property type="molecule type" value="Genomic_DNA"/>
</dbReference>
<keyword evidence="5" id="KW-1133">Transmembrane helix</keyword>
<dbReference type="AlphaFoldDB" id="A0A3L7AAY0"/>
<keyword evidence="3" id="KW-1003">Cell membrane</keyword>
<keyword evidence="6" id="KW-0472">Membrane</keyword>
<organism evidence="7 8">
    <name type="scientific">Xanthobacter tagetidis</name>
    <dbReference type="NCBI Taxonomy" id="60216"/>
    <lineage>
        <taxon>Bacteria</taxon>
        <taxon>Pseudomonadati</taxon>
        <taxon>Pseudomonadota</taxon>
        <taxon>Alphaproteobacteria</taxon>
        <taxon>Hyphomicrobiales</taxon>
        <taxon>Xanthobacteraceae</taxon>
        <taxon>Xanthobacter</taxon>
    </lineage>
</organism>
<proteinExistence type="inferred from homology"/>
<evidence type="ECO:0000256" key="3">
    <source>
        <dbReference type="ARBA" id="ARBA00022475"/>
    </source>
</evidence>
<comment type="subcellular location">
    <subcellularLocation>
        <location evidence="1">Cell membrane</location>
        <topology evidence="1">Multi-pass membrane protein</topology>
    </subcellularLocation>
</comment>
<dbReference type="Pfam" id="PF01899">
    <property type="entry name" value="MNHE"/>
    <property type="match status" value="1"/>
</dbReference>
<evidence type="ECO:0000256" key="2">
    <source>
        <dbReference type="ARBA" id="ARBA00006228"/>
    </source>
</evidence>
<protein>
    <submittedName>
        <fullName evidence="7">Na+/H+ antiporter subunit E</fullName>
    </submittedName>
</protein>
<dbReference type="GO" id="GO:0008324">
    <property type="term" value="F:monoatomic cation transmembrane transporter activity"/>
    <property type="evidence" value="ECO:0007669"/>
    <property type="project" value="InterPro"/>
</dbReference>
<evidence type="ECO:0000256" key="6">
    <source>
        <dbReference type="ARBA" id="ARBA00023136"/>
    </source>
</evidence>
<gene>
    <name evidence="7" type="ORF">D9R14_13230</name>
</gene>
<dbReference type="PANTHER" id="PTHR34584">
    <property type="entry name" value="NA(+)/H(+) ANTIPORTER SUBUNIT E1"/>
    <property type="match status" value="1"/>
</dbReference>
<dbReference type="RefSeq" id="WP_121623805.1">
    <property type="nucleotide sequence ID" value="NZ_JACIIW010000001.1"/>
</dbReference>
<sequence length="162" mass="18014">MTRLLPHPLLFLALLAMWLLLNQSVSPGHLVLGAIVALVASWTLSVFRMERSGLRRPQAMVQLALRVLVDIFRSNLAVGTIILTGTRGGGRAGFMTIPLDLRSQGGLAMLAIILTATPGTLWMNYDAAKGELLLHVLDLVDEEHWTTLIKQRYERLLMEIFE</sequence>
<evidence type="ECO:0000256" key="4">
    <source>
        <dbReference type="ARBA" id="ARBA00022692"/>
    </source>
</evidence>
<comment type="similarity">
    <text evidence="2">Belongs to the CPA3 antiporters (TC 2.A.63) subunit E family.</text>
</comment>
<dbReference type="NCBIfam" id="NF006520">
    <property type="entry name" value="PRK08965.1-4"/>
    <property type="match status" value="1"/>
</dbReference>
<evidence type="ECO:0000313" key="7">
    <source>
        <dbReference type="EMBL" id="RLP77626.1"/>
    </source>
</evidence>
<accession>A0A3L7AAY0</accession>
<dbReference type="PIRSF" id="PIRSF019239">
    <property type="entry name" value="MrpE"/>
    <property type="match status" value="1"/>
</dbReference>
<dbReference type="PANTHER" id="PTHR34584:SF1">
    <property type="entry name" value="NA(+)_H(+) ANTIPORTER SUBUNIT E1"/>
    <property type="match status" value="1"/>
</dbReference>
<evidence type="ECO:0000256" key="1">
    <source>
        <dbReference type="ARBA" id="ARBA00004651"/>
    </source>
</evidence>
<reference evidence="7 8" key="1">
    <citation type="submission" date="2018-10" db="EMBL/GenBank/DDBJ databases">
        <title>Xanthobacter tagetidis genome sequencing and assembly.</title>
        <authorList>
            <person name="Maclea K.S."/>
            <person name="Goen A.E."/>
            <person name="Fatima S.A."/>
        </authorList>
    </citation>
    <scope>NUCLEOTIDE SEQUENCE [LARGE SCALE GENOMIC DNA]</scope>
    <source>
        <strain evidence="7 8">ATCC 700314</strain>
    </source>
</reference>
<keyword evidence="4" id="KW-0812">Transmembrane</keyword>
<dbReference type="InterPro" id="IPR002758">
    <property type="entry name" value="Cation_antiport_E"/>
</dbReference>
<name>A0A3L7AAY0_9HYPH</name>
<comment type="caution">
    <text evidence="7">The sequence shown here is derived from an EMBL/GenBank/DDBJ whole genome shotgun (WGS) entry which is preliminary data.</text>
</comment>